<dbReference type="NCBIfam" id="TIGR00928">
    <property type="entry name" value="purB"/>
    <property type="match status" value="1"/>
</dbReference>
<comment type="pathway">
    <text evidence="2">Purine metabolism; IMP biosynthesis via de novo pathway; 5-amino-1-(5-phospho-D-ribosyl)imidazole-4-carboxamide from 5-amino-1-(5-phospho-D-ribosyl)imidazole-4-carboxylate: step 2/2.</text>
</comment>
<comment type="catalytic activity">
    <reaction evidence="2">
        <text>(2S)-2-[5-amino-1-(5-phospho-beta-D-ribosyl)imidazole-4-carboxamido]succinate = 5-amino-1-(5-phospho-beta-D-ribosyl)imidazole-4-carboxamide + fumarate</text>
        <dbReference type="Rhea" id="RHEA:23920"/>
        <dbReference type="ChEBI" id="CHEBI:29806"/>
        <dbReference type="ChEBI" id="CHEBI:58443"/>
        <dbReference type="ChEBI" id="CHEBI:58475"/>
        <dbReference type="EC" id="4.3.2.2"/>
    </reaction>
</comment>
<evidence type="ECO:0000313" key="6">
    <source>
        <dbReference type="Proteomes" id="UP001498398"/>
    </source>
</evidence>
<dbReference type="PRINTS" id="PR00149">
    <property type="entry name" value="FUMRATELYASE"/>
</dbReference>
<dbReference type="PANTHER" id="PTHR43172">
    <property type="entry name" value="ADENYLOSUCCINATE LYASE"/>
    <property type="match status" value="1"/>
</dbReference>
<evidence type="ECO:0000256" key="1">
    <source>
        <dbReference type="ARBA" id="ARBA00023239"/>
    </source>
</evidence>
<feature type="domain" description="Adenylosuccinate lyase C-terminal" evidence="3">
    <location>
        <begin position="373"/>
        <end position="461"/>
    </location>
</feature>
<dbReference type="PANTHER" id="PTHR43172:SF1">
    <property type="entry name" value="ADENYLOSUCCINATE LYASE"/>
    <property type="match status" value="1"/>
</dbReference>
<comment type="similarity">
    <text evidence="2">Belongs to the lyase 1 family. Adenylosuccinate lyase subfamily.</text>
</comment>
<evidence type="ECO:0000259" key="3">
    <source>
        <dbReference type="SMART" id="SM00998"/>
    </source>
</evidence>
<reference evidence="5 6" key="1">
    <citation type="submission" date="2024-01" db="EMBL/GenBank/DDBJ databases">
        <title>A draft genome for the cacao thread blight pathogen Marasmiellus scandens.</title>
        <authorList>
            <person name="Baruah I.K."/>
            <person name="Leung J."/>
            <person name="Bukari Y."/>
            <person name="Amoako-Attah I."/>
            <person name="Meinhardt L.W."/>
            <person name="Bailey B.A."/>
            <person name="Cohen S.P."/>
        </authorList>
    </citation>
    <scope>NUCLEOTIDE SEQUENCE [LARGE SCALE GENOMIC DNA]</scope>
    <source>
        <strain evidence="5 6">GH-19</strain>
    </source>
</reference>
<dbReference type="SMART" id="SM00998">
    <property type="entry name" value="ADSL_C"/>
    <property type="match status" value="1"/>
</dbReference>
<sequence>MEAFDTYQTPLSSRYASKEMAHLFSPSNRFYTWRKLWLNLAIAEKELGLSISDEAIEQMKANLHLSPEQFDVAAKEEKKRRHDVMAHVHTFGTVAPAAAGIIHLGATSCYVTDNADLIFLRDGLDLLIRSLTVLISRLSSFAEQYKSLPTLGFTHFQPAQLTTVGKRATLWIQELLWDLRNIKRAREDIGFRGVKGTTGTQASFLTLFDGNHEKVVALDKSVTKLSGFEYAYPVTSQTYSRKIDIDVLGPLASFGATAHKIATDIRLLANLKEVEEPFESTQIGSSAMAYKRNPMRSERVCSLSRHLMVLHQNALMTSSVQWFERTLDDSANRRITLPEAFLTADIVLSTLQNISEGLVVYPKVIARRISQELPFMATENVIMAIVKKGGDRQEAHEKIRVLSHEAGWQVKMEGGENDLIERIKKDEYFKDIWDELKDEEGGLLDPKSFVGRAPEQVDTFLKEWVKPVLDDARELVEKASKVELSV</sequence>
<dbReference type="Gene3D" id="1.10.275.60">
    <property type="match status" value="1"/>
</dbReference>
<dbReference type="InterPro" id="IPR022761">
    <property type="entry name" value="Fumarate_lyase_N"/>
</dbReference>
<name>A0ABR1JFQ2_9AGAR</name>
<dbReference type="Gene3D" id="1.20.200.10">
    <property type="entry name" value="Fumarase/aspartase (Central domain)"/>
    <property type="match status" value="1"/>
</dbReference>
<dbReference type="Pfam" id="PF00206">
    <property type="entry name" value="Lyase_1"/>
    <property type="match status" value="1"/>
</dbReference>
<proteinExistence type="inferred from homology"/>
<dbReference type="Gene3D" id="1.10.40.30">
    <property type="entry name" value="Fumarase/aspartase (C-terminal domain)"/>
    <property type="match status" value="1"/>
</dbReference>
<dbReference type="EMBL" id="JBANRG010000061">
    <property type="protein sequence ID" value="KAK7441779.1"/>
    <property type="molecule type" value="Genomic_DNA"/>
</dbReference>
<dbReference type="InterPro" id="IPR000362">
    <property type="entry name" value="Fumarate_lyase_fam"/>
</dbReference>
<dbReference type="InterPro" id="IPR020557">
    <property type="entry name" value="Fumarate_lyase_CS"/>
</dbReference>
<accession>A0ABR1JFQ2</accession>
<keyword evidence="1 2" id="KW-0456">Lyase</keyword>
<dbReference type="GO" id="GO:0016829">
    <property type="term" value="F:lyase activity"/>
    <property type="evidence" value="ECO:0007669"/>
    <property type="project" value="UniProtKB-KW"/>
</dbReference>
<dbReference type="PROSITE" id="PS00163">
    <property type="entry name" value="FUMARATE_LYASES"/>
    <property type="match status" value="1"/>
</dbReference>
<comment type="caution">
    <text evidence="5">The sequence shown here is derived from an EMBL/GenBank/DDBJ whole genome shotgun (WGS) entry which is preliminary data.</text>
</comment>
<dbReference type="InterPro" id="IPR004769">
    <property type="entry name" value="Pur_lyase"/>
</dbReference>
<keyword evidence="6" id="KW-1185">Reference proteome</keyword>
<evidence type="ECO:0000313" key="4">
    <source>
        <dbReference type="EMBL" id="KAK7441779.1"/>
    </source>
</evidence>
<comment type="catalytic activity">
    <reaction evidence="2">
        <text>N(6)-(1,2-dicarboxyethyl)-AMP = fumarate + AMP</text>
        <dbReference type="Rhea" id="RHEA:16853"/>
        <dbReference type="ChEBI" id="CHEBI:29806"/>
        <dbReference type="ChEBI" id="CHEBI:57567"/>
        <dbReference type="ChEBI" id="CHEBI:456215"/>
        <dbReference type="EC" id="4.3.2.2"/>
    </reaction>
</comment>
<comment type="pathway">
    <text evidence="2">Purine metabolism; AMP biosynthesis via de novo pathway; AMP from IMP: step 2/2.</text>
</comment>
<evidence type="ECO:0000313" key="5">
    <source>
        <dbReference type="EMBL" id="KAK7460480.1"/>
    </source>
</evidence>
<dbReference type="EMBL" id="JBANRG010000015">
    <property type="protein sequence ID" value="KAK7460480.1"/>
    <property type="molecule type" value="Genomic_DNA"/>
</dbReference>
<dbReference type="InterPro" id="IPR019468">
    <property type="entry name" value="AdenyloSucc_lyase_C"/>
</dbReference>
<dbReference type="Pfam" id="PF10397">
    <property type="entry name" value="ADSL_C"/>
    <property type="match status" value="1"/>
</dbReference>
<dbReference type="Proteomes" id="UP001498398">
    <property type="component" value="Unassembled WGS sequence"/>
</dbReference>
<protein>
    <recommendedName>
        <fullName evidence="2">Adenylosuccinate lyase</fullName>
        <shortName evidence="2">ASL</shortName>
        <ecNumber evidence="2">4.3.2.2</ecNumber>
    </recommendedName>
    <alternativeName>
        <fullName evidence="2">Adenylosuccinase</fullName>
    </alternativeName>
</protein>
<dbReference type="EC" id="4.3.2.2" evidence="2"/>
<dbReference type="CDD" id="cd03302">
    <property type="entry name" value="Adenylsuccinate_lyase_2"/>
    <property type="match status" value="1"/>
</dbReference>
<gene>
    <name evidence="5" type="primary">ADE13_2</name>
    <name evidence="4" type="synonym">ADE13_3</name>
    <name evidence="5" type="ORF">VKT23_009199</name>
    <name evidence="4" type="ORF">VKT23_016441</name>
</gene>
<organism evidence="5 6">
    <name type="scientific">Marasmiellus scandens</name>
    <dbReference type="NCBI Taxonomy" id="2682957"/>
    <lineage>
        <taxon>Eukaryota</taxon>
        <taxon>Fungi</taxon>
        <taxon>Dikarya</taxon>
        <taxon>Basidiomycota</taxon>
        <taxon>Agaricomycotina</taxon>
        <taxon>Agaricomycetes</taxon>
        <taxon>Agaricomycetidae</taxon>
        <taxon>Agaricales</taxon>
        <taxon>Marasmiineae</taxon>
        <taxon>Omphalotaceae</taxon>
        <taxon>Marasmiellus</taxon>
    </lineage>
</organism>
<keyword evidence="2" id="KW-0658">Purine biosynthesis</keyword>
<dbReference type="SUPFAM" id="SSF48557">
    <property type="entry name" value="L-aspartase-like"/>
    <property type="match status" value="1"/>
</dbReference>
<dbReference type="InterPro" id="IPR008948">
    <property type="entry name" value="L-Aspartase-like"/>
</dbReference>
<evidence type="ECO:0000256" key="2">
    <source>
        <dbReference type="RuleBase" id="RU361172"/>
    </source>
</evidence>